<dbReference type="Proteomes" id="UP000203449">
    <property type="component" value="Segment"/>
</dbReference>
<evidence type="ECO:0000313" key="2">
    <source>
        <dbReference type="EMBL" id="AGM11310.1"/>
    </source>
</evidence>
<keyword evidence="3" id="KW-1185">Reference proteome</keyword>
<reference evidence="2 3" key="1">
    <citation type="submission" date="2012-12" db="EMBL/GenBank/DDBJ databases">
        <authorList>
            <person name="Sencilo A."/>
            <person name="Jacobs-Sera D."/>
            <person name="Russell D.A."/>
            <person name="Ko C."/>
            <person name="Atanasova N."/>
            <person name="Osterlund E."/>
            <person name="Oksanen H.M."/>
            <person name="Bamford D.H."/>
            <person name="Hatfull G.F."/>
            <person name="Roine E."/>
            <person name="Hendrix R.W."/>
        </authorList>
    </citation>
    <scope>NUCLEOTIDE SEQUENCE [LARGE SCALE GENOMIC DNA]</scope>
</reference>
<feature type="region of interest" description="Disordered" evidence="1">
    <location>
        <begin position="1"/>
        <end position="46"/>
    </location>
</feature>
<proteinExistence type="predicted"/>
<evidence type="ECO:0000256" key="1">
    <source>
        <dbReference type="SAM" id="MobiDB-lite"/>
    </source>
</evidence>
<dbReference type="GeneID" id="16194229"/>
<organism evidence="2 3">
    <name type="scientific">Haloarcula hispanica tailed virus 1</name>
    <dbReference type="NCBI Taxonomy" id="1273750"/>
    <lineage>
        <taxon>Viruses</taxon>
        <taxon>Duplodnaviria</taxon>
        <taxon>Heunggongvirae</taxon>
        <taxon>Uroviricota</taxon>
        <taxon>Caudoviricetes</taxon>
        <taxon>Madisaviridae</taxon>
        <taxon>Clampvirus</taxon>
        <taxon>Clampvirus italiense</taxon>
        <taxon>Clampvirus HHTV1</taxon>
    </lineage>
</organism>
<evidence type="ECO:0000313" key="3">
    <source>
        <dbReference type="Proteomes" id="UP000203449"/>
    </source>
</evidence>
<name>R4T8T5_9CAUD</name>
<gene>
    <name evidence="2" type="primary">56</name>
    <name evidence="2" type="ORF">HHTV1_56</name>
</gene>
<sequence>MDEDSELGDFNPQNDSEEQIEEEQQQPNQMGVPHLRNSRSEHDRQIRPGDVVRDLWGNGWLIAFKKKADTVREYDQQQPDVKDSLLSYEGSIGVGATEEDAVWACFYVNSNNTLAGGRSGPYDFPESRICRYAYESTDGFKGNRFQDNIQIQVLEQVADAVLRSGNENFRGAVESLLADAFDSETAQEAFELAEAGRGEDV</sequence>
<feature type="compositionally biased region" description="Acidic residues" evidence="1">
    <location>
        <begin position="15"/>
        <end position="24"/>
    </location>
</feature>
<accession>R4T8T5</accession>
<dbReference type="RefSeq" id="YP_008058746.1">
    <property type="nucleotide sequence ID" value="NC_021322.1"/>
</dbReference>
<dbReference type="EMBL" id="KC292025">
    <property type="protein sequence ID" value="AGM11310.1"/>
    <property type="molecule type" value="Genomic_DNA"/>
</dbReference>
<protein>
    <submittedName>
        <fullName evidence="2">Uncharacterized protein</fullName>
    </submittedName>
</protein>
<dbReference type="KEGG" id="vg:16194229"/>